<dbReference type="GO" id="GO:0006310">
    <property type="term" value="P:DNA recombination"/>
    <property type="evidence" value="ECO:0007669"/>
    <property type="project" value="UniProtKB-KW"/>
</dbReference>
<protein>
    <submittedName>
        <fullName evidence="3">DNA integration/recombination/inversion protein</fullName>
    </submittedName>
</protein>
<dbReference type="EMBL" id="CP003355">
    <property type="protein sequence ID" value="AHD04047.1"/>
    <property type="molecule type" value="Genomic_DNA"/>
</dbReference>
<evidence type="ECO:0000313" key="3">
    <source>
        <dbReference type="EMBL" id="AHD04047.1"/>
    </source>
</evidence>
<evidence type="ECO:0000256" key="1">
    <source>
        <dbReference type="ARBA" id="ARBA00023172"/>
    </source>
</evidence>
<dbReference type="PROSITE" id="PS51898">
    <property type="entry name" value="TYR_RECOMBINASE"/>
    <property type="match status" value="1"/>
</dbReference>
<name>V9W4H9_9BACL</name>
<dbReference type="KEGG" id="plv:ERIC2_c01710"/>
<dbReference type="InterPro" id="IPR050090">
    <property type="entry name" value="Tyrosine_recombinase_XerCD"/>
</dbReference>
<dbReference type="PANTHER" id="PTHR30349">
    <property type="entry name" value="PHAGE INTEGRASE-RELATED"/>
    <property type="match status" value="1"/>
</dbReference>
<dbReference type="Gene3D" id="1.10.443.10">
    <property type="entry name" value="Intergrase catalytic core"/>
    <property type="match status" value="1"/>
</dbReference>
<proteinExistence type="predicted"/>
<dbReference type="PANTHER" id="PTHR30349:SF64">
    <property type="entry name" value="PROPHAGE INTEGRASE INTD-RELATED"/>
    <property type="match status" value="1"/>
</dbReference>
<dbReference type="Pfam" id="PF00589">
    <property type="entry name" value="Phage_integrase"/>
    <property type="match status" value="1"/>
</dbReference>
<dbReference type="HOGENOM" id="CLU_027562_17_2_9"/>
<dbReference type="GO" id="GO:0003677">
    <property type="term" value="F:DNA binding"/>
    <property type="evidence" value="ECO:0007669"/>
    <property type="project" value="InterPro"/>
</dbReference>
<dbReference type="eggNOG" id="COG0582">
    <property type="taxonomic scope" value="Bacteria"/>
</dbReference>
<dbReference type="InterPro" id="IPR002104">
    <property type="entry name" value="Integrase_catalytic"/>
</dbReference>
<accession>V9W4H9</accession>
<feature type="domain" description="Tyr recombinase" evidence="2">
    <location>
        <begin position="9"/>
        <end position="207"/>
    </location>
</feature>
<gene>
    <name evidence="3" type="ORF">ERIC2_c01710</name>
</gene>
<organism evidence="3 4">
    <name type="scientific">Paenibacillus larvae subsp. larvae DSM 25430</name>
    <dbReference type="NCBI Taxonomy" id="697284"/>
    <lineage>
        <taxon>Bacteria</taxon>
        <taxon>Bacillati</taxon>
        <taxon>Bacillota</taxon>
        <taxon>Bacilli</taxon>
        <taxon>Bacillales</taxon>
        <taxon>Paenibacillaceae</taxon>
        <taxon>Paenibacillus</taxon>
    </lineage>
</organism>
<dbReference type="SUPFAM" id="SSF56349">
    <property type="entry name" value="DNA breaking-rejoining enzymes"/>
    <property type="match status" value="1"/>
</dbReference>
<evidence type="ECO:0000313" key="4">
    <source>
        <dbReference type="Proteomes" id="UP000029431"/>
    </source>
</evidence>
<dbReference type="AlphaFoldDB" id="V9W4H9"/>
<keyword evidence="1" id="KW-0233">DNA recombination</keyword>
<dbReference type="InterPro" id="IPR011010">
    <property type="entry name" value="DNA_brk_join_enz"/>
</dbReference>
<reference evidence="3 4" key="1">
    <citation type="journal article" date="2014" name="PLoS ONE">
        <title>How to Kill the Honey Bee Larva: Genomic Potential and Virulence Mechanisms of Paenibacillus larvae.</title>
        <authorList>
            <person name="Djukic M."/>
            <person name="Brzuszkiewicz E."/>
            <person name="Funfhaus A."/>
            <person name="Voss J."/>
            <person name="Gollnow K."/>
            <person name="Poppinga L."/>
            <person name="Liesegang H."/>
            <person name="Garcia-Gonzalez E."/>
            <person name="Genersch E."/>
            <person name="Daniel R."/>
        </authorList>
    </citation>
    <scope>NUCLEOTIDE SEQUENCE [LARGE SCALE GENOMIC DNA]</scope>
    <source>
        <strain evidence="3 4">DSM 25430</strain>
    </source>
</reference>
<dbReference type="Proteomes" id="UP000029431">
    <property type="component" value="Chromosome"/>
</dbReference>
<dbReference type="GO" id="GO:0015074">
    <property type="term" value="P:DNA integration"/>
    <property type="evidence" value="ECO:0007669"/>
    <property type="project" value="InterPro"/>
</dbReference>
<dbReference type="PATRIC" id="fig|697284.3.peg.169"/>
<evidence type="ECO:0000259" key="2">
    <source>
        <dbReference type="PROSITE" id="PS51898"/>
    </source>
</evidence>
<keyword evidence="4" id="KW-1185">Reference proteome</keyword>
<dbReference type="InterPro" id="IPR013762">
    <property type="entry name" value="Integrase-like_cat_sf"/>
</dbReference>
<dbReference type="CDD" id="cd01189">
    <property type="entry name" value="INT_ICEBs1_C_like"/>
    <property type="match status" value="1"/>
</dbReference>
<sequence>MDRPKGATRSRKYYYSEQIKITLQALQKEPLKWRLFFISCMIGGLRRSESLALEWSDIDYDDNSIFVRKSIAAGQKIKPPKTKQSIRKVRMPKWYFDELSKFEIIWNEEKETAGQKWEERKHSFIFHNGLGKPFYRTVPSQRWLQFIRANNLPHIRLHDLRHTVATLLLEEGVRLKVIQERHGHANYQTTADIYSHVTKRLTEDAVDKFEKFGPQSVPK</sequence>